<keyword evidence="2" id="KW-0472">Membrane</keyword>
<feature type="domain" description="CNA-B" evidence="3">
    <location>
        <begin position="46"/>
        <end position="129"/>
    </location>
</feature>
<dbReference type="NCBIfam" id="TIGR01167">
    <property type="entry name" value="LPXTG_anchor"/>
    <property type="match status" value="1"/>
</dbReference>
<dbReference type="Gene3D" id="2.60.40.1140">
    <property type="entry name" value="Collagen-binding surface protein Cna, B-type domain"/>
    <property type="match status" value="2"/>
</dbReference>
<name>A0A223ARF1_9FIRM</name>
<keyword evidence="5" id="KW-1185">Reference proteome</keyword>
<dbReference type="SUPFAM" id="SSF49478">
    <property type="entry name" value="Cna protein B-type domain"/>
    <property type="match status" value="2"/>
</dbReference>
<evidence type="ECO:0000313" key="4">
    <source>
        <dbReference type="EMBL" id="ASS37499.1"/>
    </source>
</evidence>
<dbReference type="Pfam" id="PF05738">
    <property type="entry name" value="Cna_B"/>
    <property type="match status" value="2"/>
</dbReference>
<dbReference type="AlphaFoldDB" id="A0A223ARF1"/>
<proteinExistence type="predicted"/>
<feature type="domain" description="CNA-B" evidence="3">
    <location>
        <begin position="2"/>
        <end position="39"/>
    </location>
</feature>
<dbReference type="Proteomes" id="UP000214689">
    <property type="component" value="Chromosome"/>
</dbReference>
<dbReference type="OrthoDB" id="2085385at2"/>
<sequence length="175" mass="19425">MEKYKDGNEIVYTIKEDAVANYKTKITGDMASGFTVTNTNVEKTKVNVTKKWVGKAKDSVKVKLIADGTEKQEATLSAATNWKHEFDNLPKYDETDGHKVVYTIKEVSIDGYKSVISGSAEDGYTITNTEERPKVPNKPKSPKTGDSSNISLYGYILISSLLALLVLLVKRKKRV</sequence>
<evidence type="ECO:0000256" key="2">
    <source>
        <dbReference type="SAM" id="Phobius"/>
    </source>
</evidence>
<accession>A0A223ARF1</accession>
<feature type="region of interest" description="Disordered" evidence="1">
    <location>
        <begin position="125"/>
        <end position="145"/>
    </location>
</feature>
<dbReference type="EMBL" id="CP016199">
    <property type="protein sequence ID" value="ASS37499.1"/>
    <property type="molecule type" value="Genomic_DNA"/>
</dbReference>
<keyword evidence="2" id="KW-1133">Transmembrane helix</keyword>
<protein>
    <recommendedName>
        <fullName evidence="3">CNA-B domain-containing protein</fullName>
    </recommendedName>
</protein>
<evidence type="ECO:0000256" key="1">
    <source>
        <dbReference type="SAM" id="MobiDB-lite"/>
    </source>
</evidence>
<dbReference type="CDD" id="cd00222">
    <property type="entry name" value="CollagenBindB"/>
    <property type="match status" value="1"/>
</dbReference>
<evidence type="ECO:0000313" key="5">
    <source>
        <dbReference type="Proteomes" id="UP000214689"/>
    </source>
</evidence>
<evidence type="ECO:0000259" key="3">
    <source>
        <dbReference type="Pfam" id="PF05738"/>
    </source>
</evidence>
<organism evidence="4 5">
    <name type="scientific">Mogibacterium pumilum</name>
    <dbReference type="NCBI Taxonomy" id="86332"/>
    <lineage>
        <taxon>Bacteria</taxon>
        <taxon>Bacillati</taxon>
        <taxon>Bacillota</taxon>
        <taxon>Clostridia</taxon>
        <taxon>Peptostreptococcales</taxon>
        <taxon>Anaerovoracaceae</taxon>
        <taxon>Mogibacterium</taxon>
    </lineage>
</organism>
<reference evidence="5" key="1">
    <citation type="submission" date="2016-05" db="EMBL/GenBank/DDBJ databases">
        <authorList>
            <person name="Holder M.E."/>
            <person name="Ajami N.J."/>
            <person name="Petrosino J.F."/>
        </authorList>
    </citation>
    <scope>NUCLEOTIDE SEQUENCE [LARGE SCALE GENOMIC DNA]</scope>
    <source>
        <strain evidence="5">ATCC 700696</strain>
    </source>
</reference>
<feature type="transmembrane region" description="Helical" evidence="2">
    <location>
        <begin position="150"/>
        <end position="169"/>
    </location>
</feature>
<dbReference type="NCBIfam" id="TIGR03063">
    <property type="entry name" value="srtB_target"/>
    <property type="match status" value="1"/>
</dbReference>
<dbReference type="InterPro" id="IPR008454">
    <property type="entry name" value="Collagen-bd_Cna-like_B-typ_dom"/>
</dbReference>
<gene>
    <name evidence="4" type="ORF">AXF17_02850</name>
</gene>
<dbReference type="InterPro" id="IPR017502">
    <property type="entry name" value="Sortase_SrtB_target"/>
</dbReference>
<keyword evidence="2" id="KW-0812">Transmembrane</keyword>